<proteinExistence type="inferred from homology"/>
<keyword evidence="12" id="KW-1185">Reference proteome</keyword>
<keyword evidence="11" id="KW-0969">Cilium</keyword>
<evidence type="ECO:0000256" key="8">
    <source>
        <dbReference type="ARBA" id="ARBA00022989"/>
    </source>
</evidence>
<reference evidence="12" key="1">
    <citation type="submission" date="2021-02" db="EMBL/GenBank/DDBJ databases">
        <title>Sulfurospirillum tamanensis sp. nov.</title>
        <authorList>
            <person name="Merkel A.Y."/>
        </authorList>
    </citation>
    <scope>NUCLEOTIDE SEQUENCE [LARGE SCALE GENOMIC DNA]</scope>
    <source>
        <strain evidence="12">T05b</strain>
    </source>
</reference>
<evidence type="ECO:0000256" key="1">
    <source>
        <dbReference type="ARBA" id="ARBA00002254"/>
    </source>
</evidence>
<reference evidence="11 12" key="3">
    <citation type="submission" date="2021-02" db="EMBL/GenBank/DDBJ databases">
        <authorList>
            <person name="Merkel A.Y."/>
        </authorList>
    </citation>
    <scope>NUCLEOTIDE SEQUENCE [LARGE SCALE GENOMIC DNA]</scope>
    <source>
        <strain evidence="11 12">T05b</strain>
    </source>
</reference>
<evidence type="ECO:0000256" key="4">
    <source>
        <dbReference type="ARBA" id="ARBA00022475"/>
    </source>
</evidence>
<keyword evidence="4 10" id="KW-1003">Cell membrane</keyword>
<dbReference type="Proteomes" id="UP000703590">
    <property type="component" value="Unassembled WGS sequence"/>
</dbReference>
<keyword evidence="5 10" id="KW-0145">Chemotaxis</keyword>
<dbReference type="Pfam" id="PF03748">
    <property type="entry name" value="FliL"/>
    <property type="match status" value="1"/>
</dbReference>
<keyword evidence="8" id="KW-1133">Transmembrane helix</keyword>
<reference evidence="11 12" key="2">
    <citation type="submission" date="2021-02" db="EMBL/GenBank/DDBJ databases">
        <title>Sulfurospirillum tamanensis sp. nov.</title>
        <authorList>
            <person name="Frolova A."/>
            <person name="Merkel A."/>
            <person name="Slobodkin A."/>
        </authorList>
    </citation>
    <scope>NUCLEOTIDE SEQUENCE [LARGE SCALE GENOMIC DNA]</scope>
    <source>
        <strain evidence="11 12">T05b</strain>
    </source>
</reference>
<evidence type="ECO:0000256" key="2">
    <source>
        <dbReference type="ARBA" id="ARBA00004162"/>
    </source>
</evidence>
<evidence type="ECO:0000256" key="7">
    <source>
        <dbReference type="ARBA" id="ARBA00022779"/>
    </source>
</evidence>
<evidence type="ECO:0000256" key="9">
    <source>
        <dbReference type="ARBA" id="ARBA00023136"/>
    </source>
</evidence>
<keyword evidence="7 10" id="KW-0283">Flagellar rotation</keyword>
<keyword evidence="6" id="KW-0812">Transmembrane</keyword>
<organism evidence="11 12">
    <name type="scientific">Sulfurospirillum tamanense</name>
    <dbReference type="NCBI Taxonomy" id="2813362"/>
    <lineage>
        <taxon>Bacteria</taxon>
        <taxon>Pseudomonadati</taxon>
        <taxon>Campylobacterota</taxon>
        <taxon>Epsilonproteobacteria</taxon>
        <taxon>Campylobacterales</taxon>
        <taxon>Sulfurospirillaceae</taxon>
        <taxon>Sulfurospirillum</taxon>
    </lineage>
</organism>
<protein>
    <recommendedName>
        <fullName evidence="10">Flagellar protein FliL</fullName>
    </recommendedName>
</protein>
<evidence type="ECO:0000256" key="3">
    <source>
        <dbReference type="ARBA" id="ARBA00008281"/>
    </source>
</evidence>
<comment type="subcellular location">
    <subcellularLocation>
        <location evidence="2">Cell membrane</location>
        <topology evidence="2">Single-pass membrane protein</topology>
    </subcellularLocation>
</comment>
<evidence type="ECO:0000313" key="12">
    <source>
        <dbReference type="Proteomes" id="UP000703590"/>
    </source>
</evidence>
<comment type="function">
    <text evidence="1 10">Controls the rotational direction of flagella during chemotaxis.</text>
</comment>
<dbReference type="EMBL" id="JAFHKK010000008">
    <property type="protein sequence ID" value="MBN2964196.1"/>
    <property type="molecule type" value="Genomic_DNA"/>
</dbReference>
<evidence type="ECO:0000256" key="6">
    <source>
        <dbReference type="ARBA" id="ARBA00022692"/>
    </source>
</evidence>
<name>A0ABS2WR94_9BACT</name>
<dbReference type="RefSeq" id="WP_205458740.1">
    <property type="nucleotide sequence ID" value="NZ_JAFHKK010000008.1"/>
</dbReference>
<sequence length="130" mass="14681">MKWLFLGLIPLGLWAQTLHLEKFESDLYSKKGNLETLKISMDLMIEGRYVEEESFKVVDALNVVIGSFFAEDLLTSKGKESLKQTLRSFSAKEHGVDIDAVYIHALGLVKNPKVEEIIEALKREGLCVKP</sequence>
<evidence type="ECO:0000256" key="10">
    <source>
        <dbReference type="RuleBase" id="RU364125"/>
    </source>
</evidence>
<keyword evidence="9 10" id="KW-0472">Membrane</keyword>
<evidence type="ECO:0000313" key="11">
    <source>
        <dbReference type="EMBL" id="MBN2964196.1"/>
    </source>
</evidence>
<keyword evidence="11" id="KW-0282">Flagellum</keyword>
<keyword evidence="11" id="KW-0966">Cell projection</keyword>
<comment type="similarity">
    <text evidence="3 10">Belongs to the FliL family.</text>
</comment>
<dbReference type="InterPro" id="IPR005503">
    <property type="entry name" value="FliL"/>
</dbReference>
<gene>
    <name evidence="11" type="ORF">JWV37_05345</name>
</gene>
<comment type="caution">
    <text evidence="11">The sequence shown here is derived from an EMBL/GenBank/DDBJ whole genome shotgun (WGS) entry which is preliminary data.</text>
</comment>
<accession>A0ABS2WR94</accession>
<evidence type="ECO:0000256" key="5">
    <source>
        <dbReference type="ARBA" id="ARBA00022500"/>
    </source>
</evidence>